<organism evidence="2 3">
    <name type="scientific">Stieleria marina</name>
    <dbReference type="NCBI Taxonomy" id="1930275"/>
    <lineage>
        <taxon>Bacteria</taxon>
        <taxon>Pseudomonadati</taxon>
        <taxon>Planctomycetota</taxon>
        <taxon>Planctomycetia</taxon>
        <taxon>Pirellulales</taxon>
        <taxon>Pirellulaceae</taxon>
        <taxon>Stieleria</taxon>
    </lineage>
</organism>
<sequence>MHCITLAEVAAILSQHGPDLISSQTEIRSEAVTCYWASSRRRIAIWHGLLAEHRAAQRVGDTVDLRFWWDRNMPLLEEIIVSEMLTRVVAAVTAEIESANASAKGRDEVSPVTHTIFLAHLDVSHRVHRLMIHREGYSVHHAVRLNRLRQGVQRWNDALIGRLSMQPSEALAFAFDHDRAATFAKESRERGVHAVRNVSCWLMNASMRDMLSRRVSTEAAFPEANQDVADSVMSMLQPELFDDLGTLKSGWLHRIGQEQSSPESMPEFKKPNLDWSMGNKEL</sequence>
<protein>
    <submittedName>
        <fullName evidence="2">Uncharacterized protein</fullName>
    </submittedName>
</protein>
<dbReference type="AlphaFoldDB" id="A0A517NVR9"/>
<reference evidence="2 3" key="1">
    <citation type="submission" date="2019-02" db="EMBL/GenBank/DDBJ databases">
        <title>Deep-cultivation of Planctomycetes and their phenomic and genomic characterization uncovers novel biology.</title>
        <authorList>
            <person name="Wiegand S."/>
            <person name="Jogler M."/>
            <person name="Boedeker C."/>
            <person name="Pinto D."/>
            <person name="Vollmers J."/>
            <person name="Rivas-Marin E."/>
            <person name="Kohn T."/>
            <person name="Peeters S.H."/>
            <person name="Heuer A."/>
            <person name="Rast P."/>
            <person name="Oberbeckmann S."/>
            <person name="Bunk B."/>
            <person name="Jeske O."/>
            <person name="Meyerdierks A."/>
            <person name="Storesund J.E."/>
            <person name="Kallscheuer N."/>
            <person name="Luecker S."/>
            <person name="Lage O.M."/>
            <person name="Pohl T."/>
            <person name="Merkel B.J."/>
            <person name="Hornburger P."/>
            <person name="Mueller R.-W."/>
            <person name="Bruemmer F."/>
            <person name="Labrenz M."/>
            <person name="Spormann A.M."/>
            <person name="Op den Camp H."/>
            <person name="Overmann J."/>
            <person name="Amann R."/>
            <person name="Jetten M.S.M."/>
            <person name="Mascher T."/>
            <person name="Medema M.H."/>
            <person name="Devos D.P."/>
            <person name="Kaster A.-K."/>
            <person name="Ovreas L."/>
            <person name="Rohde M."/>
            <person name="Galperin M.Y."/>
            <person name="Jogler C."/>
        </authorList>
    </citation>
    <scope>NUCLEOTIDE SEQUENCE [LARGE SCALE GENOMIC DNA]</scope>
    <source>
        <strain evidence="2 3">K23_9</strain>
    </source>
</reference>
<name>A0A517NVR9_9BACT</name>
<feature type="region of interest" description="Disordered" evidence="1">
    <location>
        <begin position="258"/>
        <end position="282"/>
    </location>
</feature>
<dbReference type="Proteomes" id="UP000319817">
    <property type="component" value="Chromosome"/>
</dbReference>
<dbReference type="RefSeq" id="WP_145419102.1">
    <property type="nucleotide sequence ID" value="NZ_CP036526.1"/>
</dbReference>
<evidence type="ECO:0000313" key="2">
    <source>
        <dbReference type="EMBL" id="QDT11227.1"/>
    </source>
</evidence>
<dbReference type="OrthoDB" id="290892at2"/>
<accession>A0A517NVR9</accession>
<evidence type="ECO:0000256" key="1">
    <source>
        <dbReference type="SAM" id="MobiDB-lite"/>
    </source>
</evidence>
<proteinExistence type="predicted"/>
<dbReference type="EMBL" id="CP036526">
    <property type="protein sequence ID" value="QDT11227.1"/>
    <property type="molecule type" value="Genomic_DNA"/>
</dbReference>
<gene>
    <name evidence="2" type="ORF">K239x_32210</name>
</gene>
<evidence type="ECO:0000313" key="3">
    <source>
        <dbReference type="Proteomes" id="UP000319817"/>
    </source>
</evidence>
<keyword evidence="3" id="KW-1185">Reference proteome</keyword>